<dbReference type="SUPFAM" id="SSF111364">
    <property type="entry name" value="Tsx-like channel"/>
    <property type="match status" value="1"/>
</dbReference>
<keyword evidence="8" id="KW-1185">Reference proteome</keyword>
<feature type="signal peptide" evidence="6">
    <location>
        <begin position="1"/>
        <end position="20"/>
    </location>
</feature>
<evidence type="ECO:0000256" key="1">
    <source>
        <dbReference type="ARBA" id="ARBA00004442"/>
    </source>
</evidence>
<sequence>MLRSLFAFMAVILFSVTGFAKEYVEGDLHKNDSKWFQFNIMQSIDNKIPFDNQNDTYFEMEFGGRSGIFDLYGYLDVFDVFDSKDSDRHGTDTQNEDNFFFKFAPRVSFDAVTGKDLSIGPFKEFYVSMLFNIGEQDLFEEFVGLGTDLEVPWMGTMGVNLMARYVRENFNAANEGRWDGYVLATNWFKPFYFFSNGSFLTWQGYLDYKFAATQISDDVNRTDSSLEWFNGLYWHSPRYAAGYGLKLYKDMALFKDGGFAGETSGFGHYLALTYKF</sequence>
<dbReference type="Gene3D" id="2.40.230.20">
    <property type="entry name" value="Nucleoside-specific channel-forming protein, Tsx-like"/>
    <property type="match status" value="1"/>
</dbReference>
<comment type="similarity">
    <text evidence="2">Belongs to the nucleoside-specific channel-forming outer membrane porin (Tsx) (TC 1.B.10) family.</text>
</comment>
<dbReference type="InterPro" id="IPR018013">
    <property type="entry name" value="Channel_Tsx-like"/>
</dbReference>
<evidence type="ECO:0000256" key="3">
    <source>
        <dbReference type="ARBA" id="ARBA00022729"/>
    </source>
</evidence>
<proteinExistence type="inferred from homology"/>
<evidence type="ECO:0000256" key="6">
    <source>
        <dbReference type="SAM" id="SignalP"/>
    </source>
</evidence>
<evidence type="ECO:0000313" key="7">
    <source>
        <dbReference type="EMBL" id="UOF02522.1"/>
    </source>
</evidence>
<keyword evidence="4" id="KW-0472">Membrane</keyword>
<evidence type="ECO:0000313" key="8">
    <source>
        <dbReference type="Proteomes" id="UP000830116"/>
    </source>
</evidence>
<dbReference type="EMBL" id="CP093442">
    <property type="protein sequence ID" value="UOF02522.1"/>
    <property type="molecule type" value="Genomic_DNA"/>
</dbReference>
<evidence type="ECO:0000256" key="2">
    <source>
        <dbReference type="ARBA" id="ARBA00008728"/>
    </source>
</evidence>
<evidence type="ECO:0000256" key="4">
    <source>
        <dbReference type="ARBA" id="ARBA00023136"/>
    </source>
</evidence>
<feature type="chain" id="PRO_5047036441" evidence="6">
    <location>
        <begin position="21"/>
        <end position="276"/>
    </location>
</feature>
<dbReference type="Pfam" id="PF03502">
    <property type="entry name" value="Channel_Tsx"/>
    <property type="match status" value="1"/>
</dbReference>
<dbReference type="Proteomes" id="UP000830116">
    <property type="component" value="Chromosome"/>
</dbReference>
<protein>
    <submittedName>
        <fullName evidence="7">Outer membrane protein OmpK</fullName>
    </submittedName>
</protein>
<dbReference type="RefSeq" id="WP_243540103.1">
    <property type="nucleotide sequence ID" value="NZ_CP093442.1"/>
</dbReference>
<comment type="subcellular location">
    <subcellularLocation>
        <location evidence="1">Cell outer membrane</location>
    </subcellularLocation>
</comment>
<organism evidence="7 8">
    <name type="scientific">Bdellovibrio reynosensis</name>
    <dbReference type="NCBI Taxonomy" id="2835041"/>
    <lineage>
        <taxon>Bacteria</taxon>
        <taxon>Pseudomonadati</taxon>
        <taxon>Bdellovibrionota</taxon>
        <taxon>Bdellovibrionia</taxon>
        <taxon>Bdellovibrionales</taxon>
        <taxon>Pseudobdellovibrionaceae</taxon>
        <taxon>Bdellovibrio</taxon>
    </lineage>
</organism>
<keyword evidence="5" id="KW-0998">Cell outer membrane</keyword>
<dbReference type="InterPro" id="IPR003055">
    <property type="entry name" value="Channel_Tsx"/>
</dbReference>
<accession>A0ABY4CF57</accession>
<gene>
    <name evidence="7" type="ORF">MNR06_06100</name>
</gene>
<evidence type="ECO:0000256" key="5">
    <source>
        <dbReference type="ARBA" id="ARBA00023237"/>
    </source>
</evidence>
<name>A0ABY4CF57_9BACT</name>
<reference evidence="7" key="1">
    <citation type="submission" date="2022-03" db="EMBL/GenBank/DDBJ databases">
        <title>Genome Identification and Characterization of new species Bdellovibrio reynosense LBG001 sp. nov. from a Mexico soil sample.</title>
        <authorList>
            <person name="Camilli A."/>
            <person name="Ajao Y."/>
            <person name="Guo X."/>
        </authorList>
    </citation>
    <scope>NUCLEOTIDE SEQUENCE</scope>
    <source>
        <strain evidence="7">LBG001</strain>
    </source>
</reference>
<dbReference type="InterPro" id="IPR036777">
    <property type="entry name" value="Channel_Tsx-like_sf"/>
</dbReference>
<keyword evidence="3 6" id="KW-0732">Signal</keyword>
<dbReference type="PRINTS" id="PR01277">
    <property type="entry name" value="CHANNELTSX"/>
</dbReference>